<keyword evidence="2" id="KW-1133">Transmembrane helix</keyword>
<dbReference type="PROSITE" id="PS50109">
    <property type="entry name" value="HIS_KIN"/>
    <property type="match status" value="1"/>
</dbReference>
<dbReference type="AlphaFoldDB" id="A0A4U6D8F9"/>
<keyword evidence="6" id="KW-1185">Reference proteome</keyword>
<dbReference type="SMART" id="SM00387">
    <property type="entry name" value="HATPase_c"/>
    <property type="match status" value="1"/>
</dbReference>
<feature type="transmembrane region" description="Helical" evidence="2">
    <location>
        <begin position="745"/>
        <end position="764"/>
    </location>
</feature>
<accession>A0A4U6D8F9</accession>
<dbReference type="GO" id="GO:0000155">
    <property type="term" value="F:phosphorelay sensor kinase activity"/>
    <property type="evidence" value="ECO:0007669"/>
    <property type="project" value="InterPro"/>
</dbReference>
<dbReference type="EMBL" id="SZVO01000009">
    <property type="protein sequence ID" value="TKT90454.1"/>
    <property type="molecule type" value="Genomic_DNA"/>
</dbReference>
<protein>
    <recommendedName>
        <fullName evidence="4">Histidine kinase domain-containing protein</fullName>
    </recommendedName>
</protein>
<dbReference type="Gene3D" id="3.30.565.10">
    <property type="entry name" value="Histidine kinase-like ATPase, C-terminal domain"/>
    <property type="match status" value="1"/>
</dbReference>
<dbReference type="InterPro" id="IPR036097">
    <property type="entry name" value="HisK_dim/P_sf"/>
</dbReference>
<dbReference type="Proteomes" id="UP000304900">
    <property type="component" value="Unassembled WGS sequence"/>
</dbReference>
<keyword evidence="3" id="KW-0732">Signal</keyword>
<proteinExistence type="predicted"/>
<keyword evidence="1" id="KW-0597">Phosphoprotein</keyword>
<dbReference type="Gene3D" id="1.10.287.130">
    <property type="match status" value="1"/>
</dbReference>
<dbReference type="InterPro" id="IPR036890">
    <property type="entry name" value="HATPase_C_sf"/>
</dbReference>
<comment type="caution">
    <text evidence="5">The sequence shown here is derived from an EMBL/GenBank/DDBJ whole genome shotgun (WGS) entry which is preliminary data.</text>
</comment>
<dbReference type="InterPro" id="IPR015943">
    <property type="entry name" value="WD40/YVTN_repeat-like_dom_sf"/>
</dbReference>
<dbReference type="Gene3D" id="2.60.40.10">
    <property type="entry name" value="Immunoglobulins"/>
    <property type="match status" value="1"/>
</dbReference>
<dbReference type="PANTHER" id="PTHR43547:SF2">
    <property type="entry name" value="HYBRID SIGNAL TRANSDUCTION HISTIDINE KINASE C"/>
    <property type="match status" value="1"/>
</dbReference>
<keyword evidence="2" id="KW-0472">Membrane</keyword>
<dbReference type="InterPro" id="IPR003594">
    <property type="entry name" value="HATPase_dom"/>
</dbReference>
<keyword evidence="2" id="KW-0812">Transmembrane</keyword>
<evidence type="ECO:0000256" key="3">
    <source>
        <dbReference type="SAM" id="SignalP"/>
    </source>
</evidence>
<organism evidence="5 6">
    <name type="scientific">Dyadobacter frigoris</name>
    <dbReference type="NCBI Taxonomy" id="2576211"/>
    <lineage>
        <taxon>Bacteria</taxon>
        <taxon>Pseudomonadati</taxon>
        <taxon>Bacteroidota</taxon>
        <taxon>Cytophagia</taxon>
        <taxon>Cytophagales</taxon>
        <taxon>Spirosomataceae</taxon>
        <taxon>Dyadobacter</taxon>
    </lineage>
</organism>
<evidence type="ECO:0000313" key="5">
    <source>
        <dbReference type="EMBL" id="TKT90454.1"/>
    </source>
</evidence>
<dbReference type="InterPro" id="IPR005467">
    <property type="entry name" value="His_kinase_dom"/>
</dbReference>
<name>A0A4U6D8F9_9BACT</name>
<dbReference type="InterPro" id="IPR013783">
    <property type="entry name" value="Ig-like_fold"/>
</dbReference>
<evidence type="ECO:0000259" key="4">
    <source>
        <dbReference type="PROSITE" id="PS50109"/>
    </source>
</evidence>
<evidence type="ECO:0000256" key="2">
    <source>
        <dbReference type="SAM" id="Phobius"/>
    </source>
</evidence>
<dbReference type="SUPFAM" id="SSF55874">
    <property type="entry name" value="ATPase domain of HSP90 chaperone/DNA topoisomerase II/histidine kinase"/>
    <property type="match status" value="1"/>
</dbReference>
<evidence type="ECO:0000313" key="6">
    <source>
        <dbReference type="Proteomes" id="UP000304900"/>
    </source>
</evidence>
<reference evidence="5 6" key="1">
    <citation type="submission" date="2019-05" db="EMBL/GenBank/DDBJ databases">
        <title>Dyadobacter AR-3-8 sp. nov., isolated from arctic soil.</title>
        <authorList>
            <person name="Chaudhary D.K."/>
        </authorList>
    </citation>
    <scope>NUCLEOTIDE SEQUENCE [LARGE SCALE GENOMIC DNA]</scope>
    <source>
        <strain evidence="5 6">AR-3-8</strain>
    </source>
</reference>
<dbReference type="RefSeq" id="WP_137341622.1">
    <property type="nucleotide sequence ID" value="NZ_SZVO01000009.1"/>
</dbReference>
<dbReference type="Gene3D" id="2.130.10.10">
    <property type="entry name" value="YVTN repeat-like/Quinoprotein amine dehydrogenase"/>
    <property type="match status" value="2"/>
</dbReference>
<feature type="chain" id="PRO_5020738947" description="Histidine kinase domain-containing protein" evidence="3">
    <location>
        <begin position="22"/>
        <end position="1022"/>
    </location>
</feature>
<dbReference type="Pfam" id="PF02518">
    <property type="entry name" value="HATPase_c"/>
    <property type="match status" value="1"/>
</dbReference>
<feature type="domain" description="Histidine kinase" evidence="4">
    <location>
        <begin position="791"/>
        <end position="1012"/>
    </location>
</feature>
<gene>
    <name evidence="5" type="ORF">FDK13_19140</name>
</gene>
<sequence length="1022" mass="118424">MFVKRFILLFFCLVQIPEMYAQEIKNPDFFVMHYTDENGLPQNSIKAIVKGRGDFVWLGTEDGLVRFDGQKFYTFNKSIIPILSNRMDRFIPFIKTYNVKNKEFAALGERGEIIKIVAGGHVVVDSSVFKFNTENTPFIKGFKGKTDIIQSFPYRFPVPANRNPFLIPAGNNTYYVWFLDKVEFFIKNKKQSTVSGNFKEVFLIDSHPYARQQNGMFVNLGSGTFAENIHLEGDIFNDALFSDKRSDYKLFWNNISQKAYLYFNRRFYLLIRSKNNSLLRTSLILEDFDFDEFNISTSYYDEDLGYLFLGSYTNGLYVLRRKNFRTKRFEGKGRDNVFYAQKPVSYNAVLSSQGFLFDKNSNSRDIFNLPAFVEDDSRYYLAMNRDSTFWIGNSLSLNKMDKTGKEKLLTHKLAEKFKALYADNHDTLWIGGIRDVLLSYNTIDPKSVPTVLFRGSFGEISCMQRLSGPYLLLGTTKGLFKFSIRSKYLESIKGMEQANIRSLYYSNGETWVTTYGDGLFHLKEDKITKLPLDKNRFLATSHCIVEDKNGFFWITTNKGLFQVSKTDLLSFLDKKQQFVFYLYYDKRHGFETNEFNGGCQPCAITLADHTVSFPSMNGFVWFNPGKIKPELPDKNIYIDRIELEGNLINEKTEIEIPDDFRQLKISLVTPYFNNRNNLRIEYSFQNEGRKPVWLPVSNDFDIQIPNTSSGRHDLLIRKYNGFGINKFSVKTLKIYIRPAWYQTPAFRFLLTLFSIFLFWIILRLRTSYLIKKEREKNLFKQYHISQQIVAAINHDIQTPLHYISNSFTQIQNRLKKNNSSDDFISRMSEETVNTINYARSHTSNLLNYIKSQNSSSRDNLKIDEVLVYKIIEHSSQILSGTANYREIQIINLVSHDFKVKSDAQLLSVIVQNLLDNAVKLSLSTITISSVAEGDFRGIVISDTATGMPDEISKWLNSTYRSYDDWLRNYEYPNHKGLGLVIVKDLAILLNIRLSVENTNSGSVIRLMFADKINDSGIQAIPR</sequence>
<dbReference type="SUPFAM" id="SSF47384">
    <property type="entry name" value="Homodimeric domain of signal transducing histidine kinase"/>
    <property type="match status" value="1"/>
</dbReference>
<dbReference type="OrthoDB" id="900403at2"/>
<evidence type="ECO:0000256" key="1">
    <source>
        <dbReference type="ARBA" id="ARBA00022553"/>
    </source>
</evidence>
<dbReference type="PANTHER" id="PTHR43547">
    <property type="entry name" value="TWO-COMPONENT HISTIDINE KINASE"/>
    <property type="match status" value="1"/>
</dbReference>
<feature type="signal peptide" evidence="3">
    <location>
        <begin position="1"/>
        <end position="21"/>
    </location>
</feature>